<proteinExistence type="predicted"/>
<protein>
    <submittedName>
        <fullName evidence="1">Uncharacterized protein</fullName>
    </submittedName>
</protein>
<evidence type="ECO:0000313" key="2">
    <source>
        <dbReference type="Proteomes" id="UP000539985"/>
    </source>
</evidence>
<dbReference type="EMBL" id="JACAQB010000016">
    <property type="protein sequence ID" value="NWB98502.1"/>
    <property type="molecule type" value="Genomic_DNA"/>
</dbReference>
<dbReference type="AlphaFoldDB" id="A0A7Y7XGQ0"/>
<organism evidence="1 2">
    <name type="scientific">Pseudomonas gingeri</name>
    <dbReference type="NCBI Taxonomy" id="117681"/>
    <lineage>
        <taxon>Bacteria</taxon>
        <taxon>Pseudomonadati</taxon>
        <taxon>Pseudomonadota</taxon>
        <taxon>Gammaproteobacteria</taxon>
        <taxon>Pseudomonadales</taxon>
        <taxon>Pseudomonadaceae</taxon>
        <taxon>Pseudomonas</taxon>
    </lineage>
</organism>
<dbReference type="NCBIfam" id="NF040643">
    <property type="entry name" value="S6_alt_immun"/>
    <property type="match status" value="1"/>
</dbReference>
<dbReference type="Proteomes" id="UP000539985">
    <property type="component" value="Unassembled WGS sequence"/>
</dbReference>
<accession>A0A7Y7XGQ0</accession>
<dbReference type="InterPro" id="IPR049810">
    <property type="entry name" value="S6_alt_immun-like"/>
</dbReference>
<reference evidence="1 2" key="1">
    <citation type="submission" date="2020-04" db="EMBL/GenBank/DDBJ databases">
        <title>Molecular characterization of pseudomonads from Agaricus bisporus reveal novel blotch 2 pathogens in Western Europe.</title>
        <authorList>
            <person name="Taparia T."/>
            <person name="Krijger M."/>
            <person name="Haynes E."/>
            <person name="Elpinstone J.G."/>
            <person name="Noble R."/>
            <person name="Van Der Wolf J."/>
        </authorList>
    </citation>
    <scope>NUCLEOTIDE SEQUENCE [LARGE SCALE GENOMIC DNA]</scope>
    <source>
        <strain evidence="1 2">H7001</strain>
    </source>
</reference>
<sequence>MNIWITGFLPEGNDDEFIKYDLDVAPEFESELLALLGHASLNDMAVGEWPLTLEQVQQIAAVIKQKLPLDLDLFIGVVAGEMD</sequence>
<dbReference type="RefSeq" id="WP_177104182.1">
    <property type="nucleotide sequence ID" value="NZ_JACAQB010000016.1"/>
</dbReference>
<name>A0A7Y7XGQ0_9PSED</name>
<comment type="caution">
    <text evidence="1">The sequence shown here is derived from an EMBL/GenBank/DDBJ whole genome shotgun (WGS) entry which is preliminary data.</text>
</comment>
<gene>
    <name evidence="1" type="ORF">HX882_21635</name>
</gene>
<evidence type="ECO:0000313" key="1">
    <source>
        <dbReference type="EMBL" id="NWB98502.1"/>
    </source>
</evidence>